<accession>G7YR34</accession>
<protein>
    <submittedName>
        <fullName evidence="1">Uncharacterized protein</fullName>
    </submittedName>
</protein>
<proteinExistence type="predicted"/>
<name>G7YR34_CLOSI</name>
<dbReference type="EMBL" id="DF144012">
    <property type="protein sequence ID" value="GAA55414.1"/>
    <property type="molecule type" value="Genomic_DNA"/>
</dbReference>
<reference evidence="1" key="1">
    <citation type="journal article" date="2011" name="Genome Biol.">
        <title>The draft genome of the carcinogenic human liver fluke Clonorchis sinensis.</title>
        <authorList>
            <person name="Wang X."/>
            <person name="Chen W."/>
            <person name="Huang Y."/>
            <person name="Sun J."/>
            <person name="Men J."/>
            <person name="Liu H."/>
            <person name="Luo F."/>
            <person name="Guo L."/>
            <person name="Lv X."/>
            <person name="Deng C."/>
            <person name="Zhou C."/>
            <person name="Fan Y."/>
            <person name="Li X."/>
            <person name="Huang L."/>
            <person name="Hu Y."/>
            <person name="Liang C."/>
            <person name="Hu X."/>
            <person name="Xu J."/>
            <person name="Yu X."/>
        </authorList>
    </citation>
    <scope>NUCLEOTIDE SEQUENCE [LARGE SCALE GENOMIC DNA]</scope>
    <source>
        <strain evidence="1">Henan</strain>
    </source>
</reference>
<dbReference type="AlphaFoldDB" id="G7YR34"/>
<reference key="2">
    <citation type="submission" date="2011-10" db="EMBL/GenBank/DDBJ databases">
        <title>The genome and transcriptome sequence of Clonorchis sinensis provide insights into the carcinogenic liver fluke.</title>
        <authorList>
            <person name="Wang X."/>
            <person name="Huang Y."/>
            <person name="Chen W."/>
            <person name="Liu H."/>
            <person name="Guo L."/>
            <person name="Chen Y."/>
            <person name="Luo F."/>
            <person name="Zhou W."/>
            <person name="Sun J."/>
            <person name="Mao Q."/>
            <person name="Liang P."/>
            <person name="Zhou C."/>
            <person name="Tian Y."/>
            <person name="Men J."/>
            <person name="Lv X."/>
            <person name="Huang L."/>
            <person name="Zhou J."/>
            <person name="Hu Y."/>
            <person name="Li R."/>
            <person name="Zhang F."/>
            <person name="Lei H."/>
            <person name="Li X."/>
            <person name="Hu X."/>
            <person name="Liang C."/>
            <person name="Xu J."/>
            <person name="Wu Z."/>
            <person name="Yu X."/>
        </authorList>
    </citation>
    <scope>NUCLEOTIDE SEQUENCE</scope>
    <source>
        <strain>Henan</strain>
    </source>
</reference>
<organism evidence="1 2">
    <name type="scientific">Clonorchis sinensis</name>
    <name type="common">Chinese liver fluke</name>
    <dbReference type="NCBI Taxonomy" id="79923"/>
    <lineage>
        <taxon>Eukaryota</taxon>
        <taxon>Metazoa</taxon>
        <taxon>Spiralia</taxon>
        <taxon>Lophotrochozoa</taxon>
        <taxon>Platyhelminthes</taxon>
        <taxon>Trematoda</taxon>
        <taxon>Digenea</taxon>
        <taxon>Opisthorchiida</taxon>
        <taxon>Opisthorchiata</taxon>
        <taxon>Opisthorchiidae</taxon>
        <taxon>Clonorchis</taxon>
    </lineage>
</organism>
<keyword evidence="2" id="KW-1185">Reference proteome</keyword>
<evidence type="ECO:0000313" key="2">
    <source>
        <dbReference type="Proteomes" id="UP000008909"/>
    </source>
</evidence>
<gene>
    <name evidence="1" type="ORF">CLF_107876</name>
</gene>
<evidence type="ECO:0000313" key="1">
    <source>
        <dbReference type="EMBL" id="GAA55414.1"/>
    </source>
</evidence>
<sequence>MHCRSLDYLAQRFTITRMDFRILFGAYVAALLDHTNKAVHSGHKKDVTLIEHVRSDNMYEEKTSCGGRAHSVALHQGERYPLNDEEKTDLRKLGKAKILCITPPNLEIVQENTNVCKIGTWTIRDSAPVPQKLWSSMDAIKIQPNLMAASADCRLVAWLKNDFSIPY</sequence>
<dbReference type="Proteomes" id="UP000008909">
    <property type="component" value="Unassembled WGS sequence"/>
</dbReference>